<feature type="binding site" evidence="8">
    <location>
        <position position="177"/>
    </location>
    <ligand>
        <name>ATP</name>
        <dbReference type="ChEBI" id="CHEBI:30616"/>
    </ligand>
</feature>
<protein>
    <recommendedName>
        <fullName evidence="8">Pantothenate synthetase</fullName>
        <shortName evidence="8">PS</shortName>
        <ecNumber evidence="8">6.3.2.1</ecNumber>
    </recommendedName>
    <alternativeName>
        <fullName evidence="8">Pantoate--beta-alanine ligase</fullName>
    </alternativeName>
    <alternativeName>
        <fullName evidence="8">Pantoate-activating enzyme</fullName>
    </alternativeName>
</protein>
<dbReference type="Proteomes" id="UP000053326">
    <property type="component" value="Unassembled WGS sequence"/>
</dbReference>
<dbReference type="NCBIfam" id="TIGR00125">
    <property type="entry name" value="cyt_tran_rel"/>
    <property type="match status" value="1"/>
</dbReference>
<keyword evidence="8" id="KW-0963">Cytoplasm</keyword>
<dbReference type="InterPro" id="IPR003721">
    <property type="entry name" value="Pantoate_ligase"/>
</dbReference>
<evidence type="ECO:0000256" key="3">
    <source>
        <dbReference type="ARBA" id="ARBA00022598"/>
    </source>
</evidence>
<reference evidence="10" key="1">
    <citation type="journal article" date="2015" name="MBio">
        <title>Genome-Resolved Metagenomic Analysis Reveals Roles for Candidate Phyla and Other Microbial Community Members in Biogeochemical Transformations in Oil Reservoirs.</title>
        <authorList>
            <person name="Hu P."/>
            <person name="Tom L."/>
            <person name="Singh A."/>
            <person name="Thomas B.C."/>
            <person name="Baker B.J."/>
            <person name="Piceno Y.M."/>
            <person name="Andersen G.L."/>
            <person name="Banfield J.F."/>
        </authorList>
    </citation>
    <scope>NUCLEOTIDE SEQUENCE [LARGE SCALE GENOMIC DNA]</scope>
</reference>
<dbReference type="PANTHER" id="PTHR21299:SF1">
    <property type="entry name" value="PANTOATE--BETA-ALANINE LIGASE"/>
    <property type="match status" value="1"/>
</dbReference>
<dbReference type="GO" id="GO:0005524">
    <property type="term" value="F:ATP binding"/>
    <property type="evidence" value="ECO:0007669"/>
    <property type="project" value="UniProtKB-KW"/>
</dbReference>
<evidence type="ECO:0000256" key="4">
    <source>
        <dbReference type="ARBA" id="ARBA00022655"/>
    </source>
</evidence>
<comment type="subunit">
    <text evidence="8">Homodimer.</text>
</comment>
<feature type="binding site" evidence="8">
    <location>
        <begin position="185"/>
        <end position="188"/>
    </location>
    <ligand>
        <name>ATP</name>
        <dbReference type="ChEBI" id="CHEBI:30616"/>
    </ligand>
</feature>
<feature type="active site" description="Proton donor" evidence="8">
    <location>
        <position position="37"/>
    </location>
</feature>
<dbReference type="SUPFAM" id="SSF52374">
    <property type="entry name" value="Nucleotidylyl transferase"/>
    <property type="match status" value="1"/>
</dbReference>
<feature type="binding site" evidence="8">
    <location>
        <begin position="148"/>
        <end position="151"/>
    </location>
    <ligand>
        <name>ATP</name>
        <dbReference type="ChEBI" id="CHEBI:30616"/>
    </ligand>
</feature>
<evidence type="ECO:0000256" key="7">
    <source>
        <dbReference type="ARBA" id="ARBA00048258"/>
    </source>
</evidence>
<dbReference type="Gene3D" id="3.30.1300.10">
    <property type="entry name" value="Pantoate-beta-alanine ligase, C-terminal domain"/>
    <property type="match status" value="1"/>
</dbReference>
<dbReference type="FunFam" id="3.40.50.620:FF:000013">
    <property type="entry name" value="Pantothenate synthetase"/>
    <property type="match status" value="1"/>
</dbReference>
<gene>
    <name evidence="8" type="primary">panC</name>
    <name evidence="9" type="ORF">XD66_0677</name>
</gene>
<comment type="similarity">
    <text evidence="2 8">Belongs to the pantothenate synthetase family.</text>
</comment>
<comment type="caution">
    <text evidence="9">The sequence shown here is derived from an EMBL/GenBank/DDBJ whole genome shotgun (WGS) entry which is preliminary data.</text>
</comment>
<proteinExistence type="inferred from homology"/>
<dbReference type="Pfam" id="PF02569">
    <property type="entry name" value="Pantoate_ligase"/>
    <property type="match status" value="1"/>
</dbReference>
<dbReference type="InterPro" id="IPR004821">
    <property type="entry name" value="Cyt_trans-like"/>
</dbReference>
<dbReference type="HAMAP" id="MF_00158">
    <property type="entry name" value="PanC"/>
    <property type="match status" value="1"/>
</dbReference>
<keyword evidence="6 8" id="KW-0067">ATP-binding</keyword>
<dbReference type="CDD" id="cd00560">
    <property type="entry name" value="PanC"/>
    <property type="match status" value="1"/>
</dbReference>
<dbReference type="UniPathway" id="UPA00028">
    <property type="reaction ID" value="UER00005"/>
</dbReference>
<comment type="function">
    <text evidence="8">Catalyzes the condensation of pantoate with beta-alanine in an ATP-dependent reaction via a pantoyl-adenylate intermediate.</text>
</comment>
<dbReference type="PATRIC" id="fig|85874.4.peg.9"/>
<evidence type="ECO:0000256" key="2">
    <source>
        <dbReference type="ARBA" id="ARBA00009256"/>
    </source>
</evidence>
<evidence type="ECO:0000256" key="1">
    <source>
        <dbReference type="ARBA" id="ARBA00004990"/>
    </source>
</evidence>
<feature type="binding site" evidence="8">
    <location>
        <position position="154"/>
    </location>
    <ligand>
        <name>(R)-pantoate</name>
        <dbReference type="ChEBI" id="CHEBI:15980"/>
    </ligand>
</feature>
<dbReference type="PANTHER" id="PTHR21299">
    <property type="entry name" value="CYTIDYLATE KINASE/PANTOATE-BETA-ALANINE LIGASE"/>
    <property type="match status" value="1"/>
</dbReference>
<comment type="miscellaneous">
    <text evidence="8">The reaction proceeds by a bi uni uni bi ping pong mechanism.</text>
</comment>
<dbReference type="GO" id="GO:0015940">
    <property type="term" value="P:pantothenate biosynthetic process"/>
    <property type="evidence" value="ECO:0007669"/>
    <property type="project" value="UniProtKB-UniRule"/>
</dbReference>
<keyword evidence="4 8" id="KW-0566">Pantothenate biosynthesis</keyword>
<dbReference type="EC" id="6.3.2.1" evidence="8"/>
<keyword evidence="5 8" id="KW-0547">Nucleotide-binding</keyword>
<evidence type="ECO:0000256" key="5">
    <source>
        <dbReference type="ARBA" id="ARBA00022741"/>
    </source>
</evidence>
<comment type="pathway">
    <text evidence="1 8">Cofactor biosynthesis; (R)-pantothenate biosynthesis; (R)-pantothenate from (R)-pantoate and beta-alanine: step 1/1.</text>
</comment>
<evidence type="ECO:0000313" key="10">
    <source>
        <dbReference type="Proteomes" id="UP000053326"/>
    </source>
</evidence>
<sequence>MEVIQEVKRMQEIAFDLRRTGKIVGFVPTMGYLHEGHLSLVRAARRDCDLVVVSIFVNPLQFGPREDFASYPRDLERDLRLAEAEGVDYVFVPSAEEMYPQGFSTYVEVTGELTEKMCGRSRPGHFRGVTTVVMKLFQLVQPTKAYFGQKDAQQALVIKRMVEDLNVPVEIITCPIVREEDGLAMSSRNVYLTPEERKLALALPKALTVGKELIEKGERDPQKVREKILEILQSSPGVRVDYVEVCNGENLADLEELKGPILLAAAVWVGKARLIDNIYLEVE</sequence>
<comment type="subcellular location">
    <subcellularLocation>
        <location evidence="8">Cytoplasm</location>
    </subcellularLocation>
</comment>
<keyword evidence="3 8" id="KW-0436">Ligase</keyword>
<dbReference type="NCBIfam" id="TIGR00018">
    <property type="entry name" value="panC"/>
    <property type="match status" value="1"/>
</dbReference>
<feature type="binding site" evidence="8">
    <location>
        <begin position="30"/>
        <end position="37"/>
    </location>
    <ligand>
        <name>ATP</name>
        <dbReference type="ChEBI" id="CHEBI:30616"/>
    </ligand>
</feature>
<dbReference type="EMBL" id="LGFO01000067">
    <property type="protein sequence ID" value="KUK36609.1"/>
    <property type="molecule type" value="Genomic_DNA"/>
</dbReference>
<dbReference type="InterPro" id="IPR042176">
    <property type="entry name" value="Pantoate_ligase_C"/>
</dbReference>
<dbReference type="AlphaFoldDB" id="A0A124FKA5"/>
<dbReference type="GO" id="GO:0004592">
    <property type="term" value="F:pantoate-beta-alanine ligase activity"/>
    <property type="evidence" value="ECO:0007669"/>
    <property type="project" value="UniProtKB-UniRule"/>
</dbReference>
<organism evidence="9 10">
    <name type="scientific">Thermacetogenium phaeum</name>
    <dbReference type="NCBI Taxonomy" id="85874"/>
    <lineage>
        <taxon>Bacteria</taxon>
        <taxon>Bacillati</taxon>
        <taxon>Bacillota</taxon>
        <taxon>Clostridia</taxon>
        <taxon>Thermoanaerobacterales</taxon>
        <taxon>Thermoanaerobacteraceae</taxon>
        <taxon>Thermacetogenium</taxon>
    </lineage>
</organism>
<dbReference type="InterPro" id="IPR014729">
    <property type="entry name" value="Rossmann-like_a/b/a_fold"/>
</dbReference>
<feature type="binding site" evidence="8">
    <location>
        <position position="61"/>
    </location>
    <ligand>
        <name>(R)-pantoate</name>
        <dbReference type="ChEBI" id="CHEBI:15980"/>
    </ligand>
</feature>
<evidence type="ECO:0000256" key="8">
    <source>
        <dbReference type="HAMAP-Rule" id="MF_00158"/>
    </source>
</evidence>
<accession>A0A124FKA5</accession>
<dbReference type="GO" id="GO:0005829">
    <property type="term" value="C:cytosol"/>
    <property type="evidence" value="ECO:0007669"/>
    <property type="project" value="TreeGrafter"/>
</dbReference>
<evidence type="ECO:0000313" key="9">
    <source>
        <dbReference type="EMBL" id="KUK36609.1"/>
    </source>
</evidence>
<name>A0A124FKA5_9THEO</name>
<feature type="binding site" evidence="8">
    <location>
        <position position="61"/>
    </location>
    <ligand>
        <name>beta-alanine</name>
        <dbReference type="ChEBI" id="CHEBI:57966"/>
    </ligand>
</feature>
<comment type="catalytic activity">
    <reaction evidence="7 8">
        <text>(R)-pantoate + beta-alanine + ATP = (R)-pantothenate + AMP + diphosphate + H(+)</text>
        <dbReference type="Rhea" id="RHEA:10912"/>
        <dbReference type="ChEBI" id="CHEBI:15378"/>
        <dbReference type="ChEBI" id="CHEBI:15980"/>
        <dbReference type="ChEBI" id="CHEBI:29032"/>
        <dbReference type="ChEBI" id="CHEBI:30616"/>
        <dbReference type="ChEBI" id="CHEBI:33019"/>
        <dbReference type="ChEBI" id="CHEBI:57966"/>
        <dbReference type="ChEBI" id="CHEBI:456215"/>
        <dbReference type="EC" id="6.3.2.1"/>
    </reaction>
</comment>
<dbReference type="Gene3D" id="3.40.50.620">
    <property type="entry name" value="HUPs"/>
    <property type="match status" value="1"/>
</dbReference>
<dbReference type="FunFam" id="3.30.1300.10:FF:000001">
    <property type="entry name" value="Pantothenate synthetase"/>
    <property type="match status" value="1"/>
</dbReference>
<evidence type="ECO:0000256" key="6">
    <source>
        <dbReference type="ARBA" id="ARBA00022840"/>
    </source>
</evidence>